<evidence type="ECO:0000313" key="2">
    <source>
        <dbReference type="EMBL" id="NBH60137.1"/>
    </source>
</evidence>
<protein>
    <submittedName>
        <fullName evidence="2">MOSC domain-containing protein</fullName>
    </submittedName>
</protein>
<dbReference type="AlphaFoldDB" id="A0A845QHI7"/>
<dbReference type="GO" id="GO:0003824">
    <property type="term" value="F:catalytic activity"/>
    <property type="evidence" value="ECO:0007669"/>
    <property type="project" value="InterPro"/>
</dbReference>
<sequence>MTMIGIVKAVCTSEKKGTVKKNVGKAVFLENHGLVGDAHAGTWHRQVSLLSWEKIEAFKALGVSVDDGDFGENLVVSGVDFARLPLGSIFQIGDAKLVLTQIGKECHHGCAIAQAVGKCIMPTEGVFAKVIKGGKVKVGDRMEVITEDEHEADTL</sequence>
<gene>
    <name evidence="2" type="ORF">D0435_00410</name>
</gene>
<dbReference type="Proteomes" id="UP000446866">
    <property type="component" value="Unassembled WGS sequence"/>
</dbReference>
<proteinExistence type="predicted"/>
<comment type="caution">
    <text evidence="2">The sequence shown here is derived from an EMBL/GenBank/DDBJ whole genome shotgun (WGS) entry which is preliminary data.</text>
</comment>
<keyword evidence="3" id="KW-1185">Reference proteome</keyword>
<dbReference type="PANTHER" id="PTHR36930">
    <property type="entry name" value="METAL-SULFUR CLUSTER BIOSYNTHESIS PROTEINS YUAD-RELATED"/>
    <property type="match status" value="1"/>
</dbReference>
<dbReference type="PANTHER" id="PTHR36930:SF1">
    <property type="entry name" value="MOSC DOMAIN-CONTAINING PROTEIN"/>
    <property type="match status" value="1"/>
</dbReference>
<dbReference type="Pfam" id="PF03473">
    <property type="entry name" value="MOSC"/>
    <property type="match status" value="1"/>
</dbReference>
<dbReference type="GO" id="GO:0030170">
    <property type="term" value="F:pyridoxal phosphate binding"/>
    <property type="evidence" value="ECO:0007669"/>
    <property type="project" value="InterPro"/>
</dbReference>
<reference evidence="2 3" key="1">
    <citation type="submission" date="2018-08" db="EMBL/GenBank/DDBJ databases">
        <title>Murine metabolic-syndrome-specific gut microbial biobank.</title>
        <authorList>
            <person name="Liu C."/>
        </authorList>
    </citation>
    <scope>NUCLEOTIDE SEQUENCE [LARGE SCALE GENOMIC DNA]</scope>
    <source>
        <strain evidence="2 3">28</strain>
    </source>
</reference>
<dbReference type="SUPFAM" id="SSF50800">
    <property type="entry name" value="PK beta-barrel domain-like"/>
    <property type="match status" value="1"/>
</dbReference>
<organism evidence="2 3">
    <name type="scientific">Anaerotruncus colihominis</name>
    <dbReference type="NCBI Taxonomy" id="169435"/>
    <lineage>
        <taxon>Bacteria</taxon>
        <taxon>Bacillati</taxon>
        <taxon>Bacillota</taxon>
        <taxon>Clostridia</taxon>
        <taxon>Eubacteriales</taxon>
        <taxon>Oscillospiraceae</taxon>
        <taxon>Anaerotruncus</taxon>
    </lineage>
</organism>
<name>A0A845QHI7_9FIRM</name>
<dbReference type="PROSITE" id="PS51340">
    <property type="entry name" value="MOSC"/>
    <property type="match status" value="1"/>
</dbReference>
<dbReference type="InterPro" id="IPR052716">
    <property type="entry name" value="MOSC_domain"/>
</dbReference>
<dbReference type="GO" id="GO:0030151">
    <property type="term" value="F:molybdenum ion binding"/>
    <property type="evidence" value="ECO:0007669"/>
    <property type="project" value="InterPro"/>
</dbReference>
<feature type="domain" description="MOSC" evidence="1">
    <location>
        <begin position="21"/>
        <end position="145"/>
    </location>
</feature>
<accession>A0A845QHI7</accession>
<dbReference type="InterPro" id="IPR011037">
    <property type="entry name" value="Pyrv_Knase-like_insert_dom_sf"/>
</dbReference>
<evidence type="ECO:0000259" key="1">
    <source>
        <dbReference type="PROSITE" id="PS51340"/>
    </source>
</evidence>
<dbReference type="Gene3D" id="2.40.33.20">
    <property type="entry name" value="PK beta-barrel domain-like"/>
    <property type="match status" value="1"/>
</dbReference>
<dbReference type="EMBL" id="QXWK01000001">
    <property type="protein sequence ID" value="NBH60137.1"/>
    <property type="molecule type" value="Genomic_DNA"/>
</dbReference>
<evidence type="ECO:0000313" key="3">
    <source>
        <dbReference type="Proteomes" id="UP000446866"/>
    </source>
</evidence>
<dbReference type="InterPro" id="IPR005302">
    <property type="entry name" value="MoCF_Sase_C"/>
</dbReference>